<keyword evidence="12" id="KW-1185">Reference proteome</keyword>
<keyword evidence="4" id="KW-0808">Transferase</keyword>
<dbReference type="PROSITE" id="PS00595">
    <property type="entry name" value="AA_TRANSFER_CLASS_5"/>
    <property type="match status" value="1"/>
</dbReference>
<keyword evidence="8" id="KW-0411">Iron-sulfur</keyword>
<dbReference type="Gene3D" id="3.90.1150.10">
    <property type="entry name" value="Aspartate Aminotransferase, domain 1"/>
    <property type="match status" value="1"/>
</dbReference>
<dbReference type="GO" id="GO:0046872">
    <property type="term" value="F:metal ion binding"/>
    <property type="evidence" value="ECO:0007669"/>
    <property type="project" value="UniProtKB-KW"/>
</dbReference>
<evidence type="ECO:0000256" key="8">
    <source>
        <dbReference type="ARBA" id="ARBA00023014"/>
    </source>
</evidence>
<dbReference type="InterPro" id="IPR000192">
    <property type="entry name" value="Aminotrans_V_dom"/>
</dbReference>
<comment type="similarity">
    <text evidence="2">Belongs to the class-V pyridoxal-phosphate-dependent aminotransferase family. NifS/IscS subfamily.</text>
</comment>
<dbReference type="EC" id="2.8.1.7" evidence="3"/>
<dbReference type="InterPro" id="IPR016454">
    <property type="entry name" value="Cysteine_dSase"/>
</dbReference>
<dbReference type="Proteomes" id="UP000078348">
    <property type="component" value="Unassembled WGS sequence"/>
</dbReference>
<dbReference type="AlphaFoldDB" id="A0A196S5Q8"/>
<dbReference type="Gene3D" id="3.40.640.10">
    <property type="entry name" value="Type I PLP-dependent aspartate aminotransferase-like (Major domain)"/>
    <property type="match status" value="1"/>
</dbReference>
<evidence type="ECO:0000259" key="10">
    <source>
        <dbReference type="Pfam" id="PF00266"/>
    </source>
</evidence>
<evidence type="ECO:0000256" key="2">
    <source>
        <dbReference type="ARBA" id="ARBA00006490"/>
    </source>
</evidence>
<dbReference type="GO" id="GO:0031071">
    <property type="term" value="F:cysteine desulfurase activity"/>
    <property type="evidence" value="ECO:0007669"/>
    <property type="project" value="UniProtKB-EC"/>
</dbReference>
<sequence>MQLFVSRAIPFFPLDYTPSPIFPKTNPSDPIYLDYNATTPVDPEVAKAMWPFMTQYFGNPSSGHVYGKLAKEGVENARSSIAKMINAKPEEILFLSGGSESINQALIGGVRTLNDKRRTIIASCFEHPAVNETLAFLEKEYGFKIVHLRVDTHGFVDVDQLELVLSPDVAMVTCMLANNEIGSIQPIAEMVRRVRAFEHSAEGNGRILFHCDASQAGGKMRVDAKALGVDYMTMAGHKIYATKGVGILYISEAAPCPAKIIHGANQEGGRRAGTENVILCVGMGKAAELINENLDADMKRMHALKTKLKRLLLDRSPVNVRVNSSLSADPYAEDDDTDKYLSNTLSIAFEGMLSSSLLSMMGSKLCTSAGAACHSAEAISVSEVLRAVHCPLSYAIGTLRLSVGRYTTEQDVEDAAEIIIAAVYKLLEQPSVNQKLAWELYNIDPESIYKTPVVASVNKNIELDPCICDVEFAKKQAK</sequence>
<protein>
    <recommendedName>
        <fullName evidence="3">cysteine desulfurase</fullName>
        <ecNumber evidence="3">2.8.1.7</ecNumber>
    </recommendedName>
</protein>
<dbReference type="InterPro" id="IPR015422">
    <property type="entry name" value="PyrdxlP-dep_Trfase_small"/>
</dbReference>
<dbReference type="InterPro" id="IPR015424">
    <property type="entry name" value="PyrdxlP-dep_Trfase"/>
</dbReference>
<reference evidence="11 12" key="1">
    <citation type="submission" date="2016-05" db="EMBL/GenBank/DDBJ databases">
        <title>Nuclear genome of Blastocystis sp. subtype 1 NandII.</title>
        <authorList>
            <person name="Gentekaki E."/>
            <person name="Curtis B."/>
            <person name="Stairs C."/>
            <person name="Eme L."/>
            <person name="Herman E."/>
            <person name="Klimes V."/>
            <person name="Arias M.C."/>
            <person name="Elias M."/>
            <person name="Hilliou F."/>
            <person name="Klute M."/>
            <person name="Malik S.-B."/>
            <person name="Pightling A."/>
            <person name="Rachubinski R."/>
            <person name="Salas D."/>
            <person name="Schlacht A."/>
            <person name="Suga H."/>
            <person name="Archibald J."/>
            <person name="Ball S.G."/>
            <person name="Clark G."/>
            <person name="Dacks J."/>
            <person name="Van Der Giezen M."/>
            <person name="Tsaousis A."/>
            <person name="Roger A."/>
        </authorList>
    </citation>
    <scope>NUCLEOTIDE SEQUENCE [LARGE SCALE GENOMIC DNA]</scope>
    <source>
        <strain evidence="12">ATCC 50177 / NandII</strain>
    </source>
</reference>
<dbReference type="GO" id="GO:0051536">
    <property type="term" value="F:iron-sulfur cluster binding"/>
    <property type="evidence" value="ECO:0007669"/>
    <property type="project" value="UniProtKB-KW"/>
</dbReference>
<comment type="caution">
    <text evidence="11">The sequence shown here is derived from an EMBL/GenBank/DDBJ whole genome shotgun (WGS) entry which is preliminary data.</text>
</comment>
<keyword evidence="6" id="KW-0663">Pyridoxal phosphate</keyword>
<dbReference type="OrthoDB" id="10250117at2759"/>
<dbReference type="InterPro" id="IPR020578">
    <property type="entry name" value="Aminotrans_V_PyrdxlP_BS"/>
</dbReference>
<evidence type="ECO:0000256" key="1">
    <source>
        <dbReference type="ARBA" id="ARBA00001933"/>
    </source>
</evidence>
<evidence type="ECO:0000313" key="12">
    <source>
        <dbReference type="Proteomes" id="UP000078348"/>
    </source>
</evidence>
<dbReference type="SUPFAM" id="SSF53383">
    <property type="entry name" value="PLP-dependent transferases"/>
    <property type="match status" value="1"/>
</dbReference>
<dbReference type="EMBL" id="LXWW01000544">
    <property type="protein sequence ID" value="OAO12420.1"/>
    <property type="molecule type" value="Genomic_DNA"/>
</dbReference>
<dbReference type="PIRSF" id="PIRSF005572">
    <property type="entry name" value="NifS"/>
    <property type="match status" value="1"/>
</dbReference>
<feature type="domain" description="Aminotransferase class V" evidence="10">
    <location>
        <begin position="31"/>
        <end position="413"/>
    </location>
</feature>
<name>A0A196S5Q8_BLAHN</name>
<organism evidence="11 12">
    <name type="scientific">Blastocystis sp. subtype 1 (strain ATCC 50177 / NandII)</name>
    <dbReference type="NCBI Taxonomy" id="478820"/>
    <lineage>
        <taxon>Eukaryota</taxon>
        <taxon>Sar</taxon>
        <taxon>Stramenopiles</taxon>
        <taxon>Bigyra</taxon>
        <taxon>Opalozoa</taxon>
        <taxon>Opalinata</taxon>
        <taxon>Blastocystidae</taxon>
        <taxon>Blastocystis</taxon>
    </lineage>
</organism>
<gene>
    <name evidence="11" type="ORF">AV274_5887</name>
</gene>
<evidence type="ECO:0000256" key="9">
    <source>
        <dbReference type="RuleBase" id="RU004504"/>
    </source>
</evidence>
<keyword evidence="5" id="KW-0479">Metal-binding</keyword>
<dbReference type="Gene3D" id="1.10.260.50">
    <property type="match status" value="1"/>
</dbReference>
<dbReference type="InterPro" id="IPR015421">
    <property type="entry name" value="PyrdxlP-dep_Trfase_major"/>
</dbReference>
<dbReference type="PANTHER" id="PTHR11601:SF34">
    <property type="entry name" value="CYSTEINE DESULFURASE"/>
    <property type="match status" value="1"/>
</dbReference>
<accession>A0A196S5Q8</accession>
<comment type="cofactor">
    <cofactor evidence="1 9">
        <name>pyridoxal 5'-phosphate</name>
        <dbReference type="ChEBI" id="CHEBI:597326"/>
    </cofactor>
</comment>
<evidence type="ECO:0000256" key="5">
    <source>
        <dbReference type="ARBA" id="ARBA00022723"/>
    </source>
</evidence>
<keyword evidence="7" id="KW-0408">Iron</keyword>
<dbReference type="PANTHER" id="PTHR11601">
    <property type="entry name" value="CYSTEINE DESULFURYLASE FAMILY MEMBER"/>
    <property type="match status" value="1"/>
</dbReference>
<evidence type="ECO:0000256" key="7">
    <source>
        <dbReference type="ARBA" id="ARBA00023004"/>
    </source>
</evidence>
<dbReference type="Pfam" id="PF00266">
    <property type="entry name" value="Aminotran_5"/>
    <property type="match status" value="1"/>
</dbReference>
<evidence type="ECO:0000256" key="6">
    <source>
        <dbReference type="ARBA" id="ARBA00022898"/>
    </source>
</evidence>
<proteinExistence type="inferred from homology"/>
<dbReference type="STRING" id="478820.A0A196S5Q8"/>
<evidence type="ECO:0000256" key="4">
    <source>
        <dbReference type="ARBA" id="ARBA00022679"/>
    </source>
</evidence>
<evidence type="ECO:0000313" key="11">
    <source>
        <dbReference type="EMBL" id="OAO12420.1"/>
    </source>
</evidence>
<evidence type="ECO:0000256" key="3">
    <source>
        <dbReference type="ARBA" id="ARBA00012239"/>
    </source>
</evidence>